<dbReference type="eggNOG" id="ENOG502Z8WK">
    <property type="taxonomic scope" value="Bacteria"/>
</dbReference>
<dbReference type="Gene3D" id="3.30.1930.10">
    <property type="entry name" value="capsid protein of prophage domain"/>
    <property type="match status" value="1"/>
</dbReference>
<dbReference type="Pfam" id="PF03864">
    <property type="entry name" value="Phage_cap_E"/>
    <property type="match status" value="1"/>
</dbReference>
<dbReference type="OrthoDB" id="5449178at2"/>
<dbReference type="AlphaFoldDB" id="I7K5T6"/>
<protein>
    <submittedName>
        <fullName evidence="1">Putative capsid protein of prophage</fullName>
    </submittedName>
</protein>
<sequence>MAAIINLYETRTMMQAIEKMMPVNTFLRDTFFSGYETFITENIDVDFKKGKRKMAPFVAPRVGGVVMDRQGFETKTIKVPKIAPERLLTVDDTLKRSMGESIYSAKTPEERAAELLGKDLAELDEYITRREEWMCRELLFEGKIVMKSLTDRVGSNYIEQVVDYNFTNKEVLTADDKWDTDTADILGDLRRWRLSIIQKTGRAPELLILASDVVDIFVKNPAIQKIFNTLNYNFGIIEPSIKSPAVTFVGKLPSLGLEIYSYDEWFVDDDGTEKPMFKEKHIIMAPRNIGKRLYGSITQMENGKFVTYEGTRVPKVWADEENEIQKIRVASRPIIAPEDVDSWYVAQVY</sequence>
<evidence type="ECO:0000313" key="2">
    <source>
        <dbReference type="Proteomes" id="UP000007652"/>
    </source>
</evidence>
<reference evidence="1 2" key="1">
    <citation type="journal article" date="2011" name="J. Bacteriol.">
        <title>Draft genome sequence of Caloramator australicus strain RC3T, a thermoanaerobe from the Great Artesian Basin of Australia.</title>
        <authorList>
            <person name="Ogg C.D."/>
            <person name="Patel B.K.C."/>
        </authorList>
    </citation>
    <scope>NUCLEOTIDE SEQUENCE [LARGE SCALE GENOMIC DNA]</scope>
    <source>
        <strain evidence="1 2">RC3</strain>
    </source>
</reference>
<keyword evidence="2" id="KW-1185">Reference proteome</keyword>
<dbReference type="RefSeq" id="WP_008908160.1">
    <property type="nucleotide sequence ID" value="NZ_CAKP01000036.1"/>
</dbReference>
<dbReference type="EMBL" id="CAKP01000036">
    <property type="protein sequence ID" value="CCJ32884.1"/>
    <property type="molecule type" value="Genomic_DNA"/>
</dbReference>
<gene>
    <name evidence="1" type="ORF">CAAU_0800</name>
</gene>
<accession>I7K5T6</accession>
<organism evidence="1 2">
    <name type="scientific">Caloramator australicus RC3</name>
    <dbReference type="NCBI Taxonomy" id="857293"/>
    <lineage>
        <taxon>Bacteria</taxon>
        <taxon>Bacillati</taxon>
        <taxon>Bacillota</taxon>
        <taxon>Clostridia</taxon>
        <taxon>Eubacteriales</taxon>
        <taxon>Clostridiaceae</taxon>
        <taxon>Caloramator</taxon>
    </lineage>
</organism>
<dbReference type="Proteomes" id="UP000007652">
    <property type="component" value="Unassembled WGS sequence"/>
</dbReference>
<name>I7K5T6_9CLOT</name>
<proteinExistence type="predicted"/>
<dbReference type="STRING" id="857293.CAAU_0800"/>
<dbReference type="InterPro" id="IPR005564">
    <property type="entry name" value="Major_capsid_GpE"/>
</dbReference>
<comment type="caution">
    <text evidence="1">The sequence shown here is derived from an EMBL/GenBank/DDBJ whole genome shotgun (WGS) entry which is preliminary data.</text>
</comment>
<dbReference type="Gene3D" id="3.15.30.10">
    <property type="entry name" value="putative capsid protein of prophage domain like"/>
    <property type="match status" value="1"/>
</dbReference>
<evidence type="ECO:0000313" key="1">
    <source>
        <dbReference type="EMBL" id="CCJ32884.1"/>
    </source>
</evidence>